<dbReference type="Gene3D" id="1.10.1400.10">
    <property type="match status" value="1"/>
</dbReference>
<dbReference type="Proteomes" id="UP000588068">
    <property type="component" value="Unassembled WGS sequence"/>
</dbReference>
<dbReference type="Gene3D" id="2.30.120.10">
    <property type="match status" value="1"/>
</dbReference>
<dbReference type="RefSeq" id="WP_184334069.1">
    <property type="nucleotide sequence ID" value="NZ_JACHHZ010000004.1"/>
</dbReference>
<dbReference type="GO" id="GO:0016811">
    <property type="term" value="F:hydrolase activity, acting on carbon-nitrogen (but not peptide) bonds, in linear amides"/>
    <property type="evidence" value="ECO:0007669"/>
    <property type="project" value="InterPro"/>
</dbReference>
<dbReference type="CDD" id="cd01936">
    <property type="entry name" value="Ntn_CA"/>
    <property type="match status" value="1"/>
</dbReference>
<sequence>MNRLPFVLVCVLFSGCAQHRPAESPPSQGAVPTEVQGWLTRARNVTIIRDDWGIPHVKGRTDADAVFGLMYAQAEDDFNRIETNFLLSQGRLAEAQGEAEIWRDLRMKLFIDPRDMRAKYESSPDWLKQLMMAWADGLNFYLHTHPRVKPRVITRFEPWMALTFSEGSIGGDIERISLKELESFYDGKPIASTAAVTGLLELEPSGSNGFAISPSRSKSNRALLWINPHTSFFFRAEAQATSDEGLNVYGALTWGQFFVYQGFNESAGWMHTSSGVDNVDEFLETVVQRDGRYFYRYGDEERPLDVSTIVVPYRTANGTRERKFTVFRTHRGPIVRAAGGKWVSVRLMEEPVKALTQSYQRTKAKNLDEFMQVMRLHANSSNNTVFADSQGNIAYLHANFIPRRNPEFDWTQPVDGSDPATEWQGVHTVEEAPNVINPPNGWLYNTNNPPWTAADAHSPRQQDYPAYVDVSPQNPRGVHALRVLKVQDRFDPKSLTAAAFDSQLPAFEPLLPMLLDAYVSLPKTDARKQKLAQPIETLRGWDHRWSAESVATSLAVLWGEELWTRSIEDAARAKVPMYEYIEKRVSAAQRLDALNAVIDKLSTDFGRWNVPWGEVNRFQRLTGDIEQPFSDDGPSIPVPFTSARWGSLATFGARSYKESKKIYGTTGNSFLAVVEFGDKVSARAITAGGQSGDPSSPHFNDQALRYSLGDLREVYFYPEQLARHTERTYRPGELRVSPGTD</sequence>
<comment type="similarity">
    <text evidence="1">Belongs to the peptidase S45 family.</text>
</comment>
<keyword evidence="3 7" id="KW-0378">Hydrolase</keyword>
<proteinExistence type="inferred from homology"/>
<comment type="caution">
    <text evidence="7">The sequence shown here is derived from an EMBL/GenBank/DDBJ whole genome shotgun (WGS) entry which is preliminary data.</text>
</comment>
<evidence type="ECO:0000256" key="1">
    <source>
        <dbReference type="ARBA" id="ARBA00006586"/>
    </source>
</evidence>
<evidence type="ECO:0000256" key="5">
    <source>
        <dbReference type="PIRSR" id="PIRSR001227-1"/>
    </source>
</evidence>
<dbReference type="InterPro" id="IPR002692">
    <property type="entry name" value="S45"/>
</dbReference>
<dbReference type="InterPro" id="IPR029055">
    <property type="entry name" value="Ntn_hydrolases_N"/>
</dbReference>
<keyword evidence="8" id="KW-1185">Reference proteome</keyword>
<protein>
    <submittedName>
        <fullName evidence="7">Acyl-homoserine-lactone acylase</fullName>
        <ecNumber evidence="7">3.5.1.97</ecNumber>
    </submittedName>
</protein>
<dbReference type="PANTHER" id="PTHR34218">
    <property type="entry name" value="PEPTIDASE S45 PENICILLIN AMIDASE"/>
    <property type="match status" value="1"/>
</dbReference>
<evidence type="ECO:0000256" key="6">
    <source>
        <dbReference type="PIRSR" id="PIRSR001227-2"/>
    </source>
</evidence>
<dbReference type="InterPro" id="IPR014395">
    <property type="entry name" value="Pen/GL7ACA/AHL_acylase"/>
</dbReference>
<dbReference type="Pfam" id="PF01804">
    <property type="entry name" value="Penicil_amidase"/>
    <property type="match status" value="1"/>
</dbReference>
<dbReference type="Gene3D" id="3.60.20.10">
    <property type="entry name" value="Glutamine Phosphoribosylpyrophosphate, subunit 1, domain 1"/>
    <property type="match status" value="1"/>
</dbReference>
<dbReference type="EC" id="3.5.1.97" evidence="7"/>
<feature type="binding site" evidence="6">
    <location>
        <position position="277"/>
    </location>
    <ligand>
        <name>Ca(2+)</name>
        <dbReference type="ChEBI" id="CHEBI:29108"/>
    </ligand>
</feature>
<reference evidence="7 8" key="1">
    <citation type="submission" date="2020-08" db="EMBL/GenBank/DDBJ databases">
        <title>Genomic Encyclopedia of Type Strains, Phase IV (KMG-IV): sequencing the most valuable type-strain genomes for metagenomic binning, comparative biology and taxonomic classification.</title>
        <authorList>
            <person name="Goeker M."/>
        </authorList>
    </citation>
    <scope>NUCLEOTIDE SEQUENCE [LARGE SCALE GENOMIC DNA]</scope>
    <source>
        <strain evidence="7 8">DSM 26723</strain>
    </source>
</reference>
<dbReference type="Gene3D" id="1.10.439.10">
    <property type="entry name" value="Penicillin Amidohydrolase, domain 1"/>
    <property type="match status" value="1"/>
</dbReference>
<feature type="binding site" evidence="6">
    <location>
        <position position="279"/>
    </location>
    <ligand>
        <name>Ca(2+)</name>
        <dbReference type="ChEBI" id="CHEBI:29108"/>
    </ligand>
</feature>
<evidence type="ECO:0000313" key="8">
    <source>
        <dbReference type="Proteomes" id="UP000588068"/>
    </source>
</evidence>
<dbReference type="PANTHER" id="PTHR34218:SF3">
    <property type="entry name" value="ACYL-HOMOSERINE LACTONE ACYLASE PVDQ"/>
    <property type="match status" value="1"/>
</dbReference>
<dbReference type="InterPro" id="IPR043146">
    <property type="entry name" value="Penicillin_amidase_N_B-knob"/>
</dbReference>
<gene>
    <name evidence="7" type="ORF">HNQ60_003548</name>
</gene>
<evidence type="ECO:0000256" key="2">
    <source>
        <dbReference type="ARBA" id="ARBA00022729"/>
    </source>
</evidence>
<evidence type="ECO:0000256" key="3">
    <source>
        <dbReference type="ARBA" id="ARBA00022801"/>
    </source>
</evidence>
<keyword evidence="2" id="KW-0732">Signal</keyword>
<dbReference type="GO" id="GO:0017000">
    <property type="term" value="P:antibiotic biosynthetic process"/>
    <property type="evidence" value="ECO:0007669"/>
    <property type="project" value="InterPro"/>
</dbReference>
<dbReference type="PIRSF" id="PIRSF001227">
    <property type="entry name" value="Pen_acylase"/>
    <property type="match status" value="1"/>
</dbReference>
<keyword evidence="6" id="KW-0479">Metal-binding</keyword>
<dbReference type="GO" id="GO:0046872">
    <property type="term" value="F:metal ion binding"/>
    <property type="evidence" value="ECO:0007669"/>
    <property type="project" value="UniProtKB-KW"/>
</dbReference>
<feature type="active site" description="Nucleophile" evidence="5">
    <location>
        <position position="207"/>
    </location>
</feature>
<name>A0A841HN06_9GAMM</name>
<dbReference type="InterPro" id="IPR043147">
    <property type="entry name" value="Penicillin_amidase_A-knob"/>
</dbReference>
<dbReference type="EMBL" id="JACHHZ010000004">
    <property type="protein sequence ID" value="MBB6094661.1"/>
    <property type="molecule type" value="Genomic_DNA"/>
</dbReference>
<keyword evidence="6" id="KW-0106">Calcium</keyword>
<comment type="cofactor">
    <cofactor evidence="6">
        <name>Ca(2+)</name>
        <dbReference type="ChEBI" id="CHEBI:29108"/>
    </cofactor>
    <text evidence="6">Binds 1 Ca(2+) ion per dimer.</text>
</comment>
<keyword evidence="4" id="KW-0865">Zymogen</keyword>
<dbReference type="PROSITE" id="PS51257">
    <property type="entry name" value="PROKAR_LIPOPROTEIN"/>
    <property type="match status" value="1"/>
</dbReference>
<evidence type="ECO:0000256" key="4">
    <source>
        <dbReference type="ARBA" id="ARBA00023145"/>
    </source>
</evidence>
<organism evidence="7 8">
    <name type="scientific">Povalibacter uvarum</name>
    <dbReference type="NCBI Taxonomy" id="732238"/>
    <lineage>
        <taxon>Bacteria</taxon>
        <taxon>Pseudomonadati</taxon>
        <taxon>Pseudomonadota</taxon>
        <taxon>Gammaproteobacteria</taxon>
        <taxon>Steroidobacterales</taxon>
        <taxon>Steroidobacteraceae</taxon>
        <taxon>Povalibacter</taxon>
    </lineage>
</organism>
<feature type="binding site" evidence="6">
    <location>
        <position position="280"/>
    </location>
    <ligand>
        <name>Ca(2+)</name>
        <dbReference type="ChEBI" id="CHEBI:29108"/>
    </ligand>
</feature>
<dbReference type="AlphaFoldDB" id="A0A841HN06"/>
<dbReference type="SUPFAM" id="SSF56235">
    <property type="entry name" value="N-terminal nucleophile aminohydrolases (Ntn hydrolases)"/>
    <property type="match status" value="1"/>
</dbReference>
<accession>A0A841HN06</accession>
<evidence type="ECO:0000313" key="7">
    <source>
        <dbReference type="EMBL" id="MBB6094661.1"/>
    </source>
</evidence>
<dbReference type="InterPro" id="IPR023343">
    <property type="entry name" value="Penicillin_amidase_dom1"/>
</dbReference>